<protein>
    <submittedName>
        <fullName evidence="3">VCBS repeat-containing protein</fullName>
    </submittedName>
</protein>
<dbReference type="Pfam" id="PF07593">
    <property type="entry name" value="UnbV_ASPIC"/>
    <property type="match status" value="1"/>
</dbReference>
<proteinExistence type="predicted"/>
<keyword evidence="4" id="KW-1185">Reference proteome</keyword>
<dbReference type="PROSITE" id="PS51257">
    <property type="entry name" value="PROKAR_LIPOPROTEIN"/>
    <property type="match status" value="1"/>
</dbReference>
<name>A0AAE3EX59_9FLAO</name>
<dbReference type="SUPFAM" id="SSF69318">
    <property type="entry name" value="Integrin alpha N-terminal domain"/>
    <property type="match status" value="3"/>
</dbReference>
<keyword evidence="1" id="KW-0732">Signal</keyword>
<evidence type="ECO:0000313" key="4">
    <source>
        <dbReference type="Proteomes" id="UP001200642"/>
    </source>
</evidence>
<dbReference type="InterPro" id="IPR011519">
    <property type="entry name" value="UnbV_ASPIC"/>
</dbReference>
<dbReference type="InterPro" id="IPR028994">
    <property type="entry name" value="Integrin_alpha_N"/>
</dbReference>
<dbReference type="Proteomes" id="UP001200642">
    <property type="component" value="Unassembled WGS sequence"/>
</dbReference>
<evidence type="ECO:0000313" key="3">
    <source>
        <dbReference type="EMBL" id="MCG2462747.1"/>
    </source>
</evidence>
<dbReference type="InterPro" id="IPR013517">
    <property type="entry name" value="FG-GAP"/>
</dbReference>
<dbReference type="PANTHER" id="PTHR16026:SF0">
    <property type="entry name" value="CARTILAGE ACIDIC PROTEIN 1"/>
    <property type="match status" value="1"/>
</dbReference>
<dbReference type="EMBL" id="JAIRBC010000043">
    <property type="protein sequence ID" value="MCG2462747.1"/>
    <property type="molecule type" value="Genomic_DNA"/>
</dbReference>
<dbReference type="InterPro" id="IPR027039">
    <property type="entry name" value="Crtac1"/>
</dbReference>
<dbReference type="AlphaFoldDB" id="A0AAE3EX59"/>
<dbReference type="Gene3D" id="2.130.10.130">
    <property type="entry name" value="Integrin alpha, N-terminal"/>
    <property type="match status" value="3"/>
</dbReference>
<organism evidence="3 4">
    <name type="scientific">Cerina litoralis</name>
    <dbReference type="NCBI Taxonomy" id="2874477"/>
    <lineage>
        <taxon>Bacteria</taxon>
        <taxon>Pseudomonadati</taxon>
        <taxon>Bacteroidota</taxon>
        <taxon>Flavobacteriia</taxon>
        <taxon>Flavobacteriales</taxon>
        <taxon>Flavobacteriaceae</taxon>
        <taxon>Cerina</taxon>
    </lineage>
</organism>
<dbReference type="RefSeq" id="WP_317903883.1">
    <property type="nucleotide sequence ID" value="NZ_JAIRBC010000043.1"/>
</dbReference>
<evidence type="ECO:0000259" key="2">
    <source>
        <dbReference type="Pfam" id="PF07593"/>
    </source>
</evidence>
<gene>
    <name evidence="3" type="ORF">K8352_18435</name>
</gene>
<dbReference type="PANTHER" id="PTHR16026">
    <property type="entry name" value="CARTILAGE ACIDIC PROTEIN 1"/>
    <property type="match status" value="1"/>
</dbReference>
<sequence>MNKVIIIGICCILGLSGCSRKETLFKTVSGDTSGISFVNALTESENLNILDYLYYYNGGGVAIGDINNDGLPDIYFTGNQVKNKLYLNKGNLKFEDITDTAGVAGSSDWNTGAVMADVNGDGLLDIYVLAVVGINGFDGHNELFINKGDSTFSEQSAAYGLDLDNYSSSAAFLDYDLDGDLDIYLLNHAIHNQTSFGKAEIRNNRTYESGDKLLRNDGNKFTDVSAEAGIYGGPNGYGLGVAISDFNQDGYPDIYVGNDFHEDDYFYVNNRDGTFAEMGKEYFGHTSRFSMGNDVADINHDGFPDLISLDMLPDDERVLKASAGDDNVAMLEMRINQLGYHYQYSRNMLQINNDGRSFSEAGLLSGIAATDWSWSALFNDYDQDGEEDLFVANGIPKRPNDLDYINFTSNDQIRNKLDNTKLVDQQALKLMPSGFVNNRIFRGNGDLTFTDKSGVWISKDTIISNGAAYGDLDNDGDLDLVTNNLNLEPTLYINQTDKKHASLIVSLKYKDRNPFGIGAKVALYAGNKVQFKELYTVRGFQSSSEPILHFGLGTQRVIDSLFITWPNGKVQGLKNIKTDQKLKIAYDETKCVVGKPLAASTEIFSRVEGNLGLDYRHEENPFIDFDFQKLIPYRVSDRGPATAVGDLDKDGKEDVFFGASSRNLPQIYLQKDSSFVKMDSAFQKSEGIYEDVRSAISDFDEDGNSDLFVVTGGSQFKGHTPAIRDRMYKMEGNKMIKEDFPEYFTNGAALALADYDNDGDTDIFVGNSSNPLDFGHTAPSYILKNDGGKFQIQKMKALESLGIATDAIFTDFDNDGQLDLIVVGEWMQPKFLKNEGGGFKDVTKIYLSEKLNGLWQSIAPFDIDGDGDLDYLLGNWGTNTKFKATEEFPMLMYYGDFDHNSATETIVAIEENGKYYPVASLDELSSQLVSLVKKKFPTYKEFAGKDLYEIFDKDLLEKGTLYTANTLKSGYLKNENGKFIFYPFSNYLQLAPINKFLVADFDGDSKDEALAAGNYFGVTPYNGRYDGFDGALIKDEGTVLRGSQIGLDFMQKAVRDLNVITVGREKYVLVTVNEGEVQLYKF</sequence>
<reference evidence="3" key="1">
    <citation type="submission" date="2023-02" db="EMBL/GenBank/DDBJ databases">
        <title>Genome of Flavobacteriaceae gen. nov. sp. strain F89.</title>
        <authorList>
            <person name="Wang Y."/>
        </authorList>
    </citation>
    <scope>NUCLEOTIDE SEQUENCE</scope>
    <source>
        <strain evidence="3">F89</strain>
    </source>
</reference>
<comment type="caution">
    <text evidence="3">The sequence shown here is derived from an EMBL/GenBank/DDBJ whole genome shotgun (WGS) entry which is preliminary data.</text>
</comment>
<feature type="domain" description="ASPIC/UnbV" evidence="2">
    <location>
        <begin position="516"/>
        <end position="582"/>
    </location>
</feature>
<evidence type="ECO:0000256" key="1">
    <source>
        <dbReference type="ARBA" id="ARBA00022729"/>
    </source>
</evidence>
<accession>A0AAE3EX59</accession>
<dbReference type="Pfam" id="PF13517">
    <property type="entry name" value="FG-GAP_3"/>
    <property type="match status" value="6"/>
</dbReference>